<gene>
    <name evidence="3" type="ORF">TrCOL_g13234</name>
</gene>
<evidence type="ECO:0000256" key="1">
    <source>
        <dbReference type="SAM" id="Coils"/>
    </source>
</evidence>
<evidence type="ECO:0000313" key="3">
    <source>
        <dbReference type="EMBL" id="GMI33886.1"/>
    </source>
</evidence>
<feature type="region of interest" description="Disordered" evidence="2">
    <location>
        <begin position="238"/>
        <end position="276"/>
    </location>
</feature>
<name>A0A9W7G6F6_9STRA</name>
<dbReference type="Proteomes" id="UP001165065">
    <property type="component" value="Unassembled WGS sequence"/>
</dbReference>
<protein>
    <recommendedName>
        <fullName evidence="5">Tetratricopeptide SHNi-TPR domain-containing protein</fullName>
    </recommendedName>
</protein>
<dbReference type="Gene3D" id="1.25.40.10">
    <property type="entry name" value="Tetratricopeptide repeat domain"/>
    <property type="match status" value="1"/>
</dbReference>
<dbReference type="InterPro" id="IPR011990">
    <property type="entry name" value="TPR-like_helical_dom_sf"/>
</dbReference>
<sequence length="448" mass="48676">MSQVDHLGYFATKASEGYVSAKSLLDSNLEETLSLVEGLLKSAIESNNEDSLHPSLGPLYYLYGTTLLYIVEESTETAGMMAPEDQQTSAEESEVDKEAAWENLESARTIIEKIVSEHELKEELKKMIELDLALVYSRLGDLAKANGHFKDCLGDYGNTLRLRMKHMGKYCQKTSDAYYSLATAYTNLAAGEEDSDEAKSTDAEKKAWNLDSIRQYYECGLCFSGMAAEMVNEDPTFKKILSPSDSNEDDDDDDDDDDEEETLPARAAAETNPHATKLQSVKKQLESFKLFVAPPARPATEDEAAKDAWDEDVKKQKAAYSDEQDQFMFCYEMLEEMIECVESADKNMEVLQKARENKEKAEGAEGSTDGTTIGFGDAGAAAGGAAVAEGAGQTTFGFGAAPTTTAAAAAPVAAAPMMVVTKKKKKTVAPTPVAGEGEQGDAKKQRVE</sequence>
<evidence type="ECO:0000313" key="4">
    <source>
        <dbReference type="Proteomes" id="UP001165065"/>
    </source>
</evidence>
<evidence type="ECO:0008006" key="5">
    <source>
        <dbReference type="Google" id="ProtNLM"/>
    </source>
</evidence>
<keyword evidence="1" id="KW-0175">Coiled coil</keyword>
<dbReference type="EMBL" id="BRYA01000036">
    <property type="protein sequence ID" value="GMI33886.1"/>
    <property type="molecule type" value="Genomic_DNA"/>
</dbReference>
<keyword evidence="4" id="KW-1185">Reference proteome</keyword>
<dbReference type="OrthoDB" id="5587616at2759"/>
<comment type="caution">
    <text evidence="3">The sequence shown here is derived from an EMBL/GenBank/DDBJ whole genome shotgun (WGS) entry which is preliminary data.</text>
</comment>
<organism evidence="3 4">
    <name type="scientific">Triparma columacea</name>
    <dbReference type="NCBI Taxonomy" id="722753"/>
    <lineage>
        <taxon>Eukaryota</taxon>
        <taxon>Sar</taxon>
        <taxon>Stramenopiles</taxon>
        <taxon>Ochrophyta</taxon>
        <taxon>Bolidophyceae</taxon>
        <taxon>Parmales</taxon>
        <taxon>Triparmaceae</taxon>
        <taxon>Triparma</taxon>
    </lineage>
</organism>
<evidence type="ECO:0000256" key="2">
    <source>
        <dbReference type="SAM" id="MobiDB-lite"/>
    </source>
</evidence>
<proteinExistence type="predicted"/>
<feature type="region of interest" description="Disordered" evidence="2">
    <location>
        <begin position="423"/>
        <end position="448"/>
    </location>
</feature>
<feature type="coiled-coil region" evidence="1">
    <location>
        <begin position="334"/>
        <end position="364"/>
    </location>
</feature>
<accession>A0A9W7G6F6</accession>
<reference evidence="4" key="1">
    <citation type="journal article" date="2023" name="Commun. Biol.">
        <title>Genome analysis of Parmales, the sister group of diatoms, reveals the evolutionary specialization of diatoms from phago-mixotrophs to photoautotrophs.</title>
        <authorList>
            <person name="Ban H."/>
            <person name="Sato S."/>
            <person name="Yoshikawa S."/>
            <person name="Yamada K."/>
            <person name="Nakamura Y."/>
            <person name="Ichinomiya M."/>
            <person name="Sato N."/>
            <person name="Blanc-Mathieu R."/>
            <person name="Endo H."/>
            <person name="Kuwata A."/>
            <person name="Ogata H."/>
        </authorList>
    </citation>
    <scope>NUCLEOTIDE SEQUENCE [LARGE SCALE GENOMIC DNA]</scope>
</reference>
<dbReference type="AlphaFoldDB" id="A0A9W7G6F6"/>
<feature type="compositionally biased region" description="Acidic residues" evidence="2">
    <location>
        <begin position="246"/>
        <end position="262"/>
    </location>
</feature>